<evidence type="ECO:0000313" key="1">
    <source>
        <dbReference type="EMBL" id="GAA2069647.1"/>
    </source>
</evidence>
<dbReference type="SUPFAM" id="SSF56784">
    <property type="entry name" value="HAD-like"/>
    <property type="match status" value="1"/>
</dbReference>
<dbReference type="Proteomes" id="UP001501480">
    <property type="component" value="Unassembled WGS sequence"/>
</dbReference>
<gene>
    <name evidence="1" type="ORF">GCM10009821_02810</name>
</gene>
<evidence type="ECO:0000313" key="2">
    <source>
        <dbReference type="Proteomes" id="UP001501480"/>
    </source>
</evidence>
<dbReference type="InterPro" id="IPR036412">
    <property type="entry name" value="HAD-like_sf"/>
</dbReference>
<dbReference type="Pfam" id="PF13344">
    <property type="entry name" value="Hydrolase_6"/>
    <property type="match status" value="1"/>
</dbReference>
<dbReference type="Gene3D" id="3.40.50.1000">
    <property type="entry name" value="HAD superfamily/HAD-like"/>
    <property type="match status" value="2"/>
</dbReference>
<dbReference type="RefSeq" id="WP_344323411.1">
    <property type="nucleotide sequence ID" value="NZ_BAAAPY010000001.1"/>
</dbReference>
<proteinExistence type="predicted"/>
<comment type="caution">
    <text evidence="1">The sequence shown here is derived from an EMBL/GenBank/DDBJ whole genome shotgun (WGS) entry which is preliminary data.</text>
</comment>
<dbReference type="PANTHER" id="PTHR19288:SF95">
    <property type="entry name" value="D-GLYCEROL 3-PHOSPHATE PHOSPHATASE"/>
    <property type="match status" value="1"/>
</dbReference>
<keyword evidence="2" id="KW-1185">Reference proteome</keyword>
<dbReference type="NCBIfam" id="TIGR01460">
    <property type="entry name" value="HAD-SF-IIA"/>
    <property type="match status" value="1"/>
</dbReference>
<dbReference type="Pfam" id="PF13242">
    <property type="entry name" value="Hydrolase_like"/>
    <property type="match status" value="1"/>
</dbReference>
<dbReference type="EMBL" id="BAAAPY010000001">
    <property type="protein sequence ID" value="GAA2069647.1"/>
    <property type="molecule type" value="Genomic_DNA"/>
</dbReference>
<reference evidence="2" key="1">
    <citation type="journal article" date="2019" name="Int. J. Syst. Evol. Microbiol.">
        <title>The Global Catalogue of Microorganisms (GCM) 10K type strain sequencing project: providing services to taxonomists for standard genome sequencing and annotation.</title>
        <authorList>
            <consortium name="The Broad Institute Genomics Platform"/>
            <consortium name="The Broad Institute Genome Sequencing Center for Infectious Disease"/>
            <person name="Wu L."/>
            <person name="Ma J."/>
        </authorList>
    </citation>
    <scope>NUCLEOTIDE SEQUENCE [LARGE SCALE GENOMIC DNA]</scope>
    <source>
        <strain evidence="2">JCM 15749</strain>
    </source>
</reference>
<dbReference type="InterPro" id="IPR023214">
    <property type="entry name" value="HAD_sf"/>
</dbReference>
<sequence>MALATTDRPLHEIHDVALLDLDGVVYVGPDAVPHAREALEAAAGRGMGIAYLTNNASRRPEDVADHLRDLGMPVSGTEAVVTSAQAVARLIVDDIGPGEKVLVAGGVGLRHCLEEVGLVPVARLGDGVRAVVQGFSPDLTWADLAEASYAVHAGLPWYASNTDLTFPSARGTAPGNGSMVQAVANATGRAPRVAGKPERALFEETLARLRPGSPLMVGDRIDTDIDGAAAAGIDSLAVLTGVSSLQTVAATTAASRPTYVAPDLRGLLVDHPPVEIGRGDARCADAQVRHLDGSLEWDGSGEALHAVRAAIGLAWEIIDRGDTVPAVDHLLAVS</sequence>
<dbReference type="PANTHER" id="PTHR19288">
    <property type="entry name" value="4-NITROPHENYLPHOSPHATASE-RELATED"/>
    <property type="match status" value="1"/>
</dbReference>
<protein>
    <submittedName>
        <fullName evidence="1">HAD hydrolase-like protein</fullName>
    </submittedName>
</protein>
<name>A0ABP5HA35_9ACTN</name>
<dbReference type="InterPro" id="IPR006357">
    <property type="entry name" value="HAD-SF_hydro_IIA"/>
</dbReference>
<organism evidence="1 2">
    <name type="scientific">Aeromicrobium halocynthiae</name>
    <dbReference type="NCBI Taxonomy" id="560557"/>
    <lineage>
        <taxon>Bacteria</taxon>
        <taxon>Bacillati</taxon>
        <taxon>Actinomycetota</taxon>
        <taxon>Actinomycetes</taxon>
        <taxon>Propionibacteriales</taxon>
        <taxon>Nocardioidaceae</taxon>
        <taxon>Aeromicrobium</taxon>
    </lineage>
</organism>
<accession>A0ABP5HA35</accession>